<proteinExistence type="predicted"/>
<dbReference type="RefSeq" id="WP_190130175.1">
    <property type="nucleotide sequence ID" value="NZ_BNBD01000005.1"/>
</dbReference>
<dbReference type="Proteomes" id="UP000638313">
    <property type="component" value="Unassembled WGS sequence"/>
</dbReference>
<dbReference type="EMBL" id="BNBD01000005">
    <property type="protein sequence ID" value="GHF47816.1"/>
    <property type="molecule type" value="Genomic_DNA"/>
</dbReference>
<keyword evidence="2" id="KW-1185">Reference proteome</keyword>
<dbReference type="Pfam" id="PF16259">
    <property type="entry name" value="DUF4913"/>
    <property type="match status" value="1"/>
</dbReference>
<comment type="caution">
    <text evidence="1">The sequence shown here is derived from an EMBL/GenBank/DDBJ whole genome shotgun (WGS) entry which is preliminary data.</text>
</comment>
<reference evidence="1" key="2">
    <citation type="submission" date="2020-09" db="EMBL/GenBank/DDBJ databases">
        <authorList>
            <person name="Sun Q."/>
            <person name="Ohkuma M."/>
        </authorList>
    </citation>
    <scope>NUCLEOTIDE SEQUENCE</scope>
    <source>
        <strain evidence="1">JCM 4059</strain>
    </source>
</reference>
<accession>A0A919EDS5</accession>
<name>A0A919EDS5_9ACTN</name>
<dbReference type="InterPro" id="IPR032584">
    <property type="entry name" value="DUF4913"/>
</dbReference>
<dbReference type="AlphaFoldDB" id="A0A919EDS5"/>
<sequence length="130" mass="14311">MNEPGTDAGQAGAPFILYLEGEDQRAAMEGLAYWVSELLLPVYGREVTSRAPWCPQWWEHLEAVAQLHGLWLAWQELTGTNGGPTGPAMWHRDFLTPVMQTLRDPDGPFAGCRAGGHRAKDVPVAEPYPA</sequence>
<evidence type="ECO:0000313" key="2">
    <source>
        <dbReference type="Proteomes" id="UP000638313"/>
    </source>
</evidence>
<evidence type="ECO:0000313" key="1">
    <source>
        <dbReference type="EMBL" id="GHF47816.1"/>
    </source>
</evidence>
<organism evidence="1 2">
    <name type="scientific">Streptomyces mashuensis</name>
    <dbReference type="NCBI Taxonomy" id="33904"/>
    <lineage>
        <taxon>Bacteria</taxon>
        <taxon>Bacillati</taxon>
        <taxon>Actinomycetota</taxon>
        <taxon>Actinomycetes</taxon>
        <taxon>Kitasatosporales</taxon>
        <taxon>Streptomycetaceae</taxon>
        <taxon>Streptomyces</taxon>
    </lineage>
</organism>
<reference evidence="1" key="1">
    <citation type="journal article" date="2014" name="Int. J. Syst. Evol. Microbiol.">
        <title>Complete genome sequence of Corynebacterium casei LMG S-19264T (=DSM 44701T), isolated from a smear-ripened cheese.</title>
        <authorList>
            <consortium name="US DOE Joint Genome Institute (JGI-PGF)"/>
            <person name="Walter F."/>
            <person name="Albersmeier A."/>
            <person name="Kalinowski J."/>
            <person name="Ruckert C."/>
        </authorList>
    </citation>
    <scope>NUCLEOTIDE SEQUENCE</scope>
    <source>
        <strain evidence="1">JCM 4059</strain>
    </source>
</reference>
<evidence type="ECO:0008006" key="3">
    <source>
        <dbReference type="Google" id="ProtNLM"/>
    </source>
</evidence>
<protein>
    <recommendedName>
        <fullName evidence="3">DUF4913 domain-containing protein</fullName>
    </recommendedName>
</protein>
<gene>
    <name evidence="1" type="ORF">GCM10010218_31550</name>
</gene>